<reference evidence="2" key="1">
    <citation type="submission" date="2022-03" db="EMBL/GenBank/DDBJ databases">
        <title>Draft genome sequence of Aduncisulcus paluster, a free-living microaerophilic Fornicata.</title>
        <authorList>
            <person name="Yuyama I."/>
            <person name="Kume K."/>
            <person name="Tamura T."/>
            <person name="Inagaki Y."/>
            <person name="Hashimoto T."/>
        </authorList>
    </citation>
    <scope>NUCLEOTIDE SEQUENCE</scope>
    <source>
        <strain evidence="2">NY0171</strain>
    </source>
</reference>
<gene>
    <name evidence="2" type="ORF">ADUPG1_003290</name>
</gene>
<comment type="caution">
    <text evidence="2">The sequence shown here is derived from an EMBL/GenBank/DDBJ whole genome shotgun (WGS) entry which is preliminary data.</text>
</comment>
<dbReference type="PANTHER" id="PTHR21262">
    <property type="entry name" value="GUANOSINE-3',5'-BIS DIPHOSPHATE 3'-PYROPHOSPHOHYDROLASE"/>
    <property type="match status" value="1"/>
</dbReference>
<dbReference type="EMBL" id="BQXS01004459">
    <property type="protein sequence ID" value="GKT37259.1"/>
    <property type="molecule type" value="Genomic_DNA"/>
</dbReference>
<accession>A0ABQ5L0D2</accession>
<dbReference type="CDD" id="cd00077">
    <property type="entry name" value="HDc"/>
    <property type="match status" value="1"/>
</dbReference>
<dbReference type="Gene3D" id="1.10.3210.10">
    <property type="entry name" value="Hypothetical protein af1432"/>
    <property type="match status" value="1"/>
</dbReference>
<dbReference type="SMART" id="SM00471">
    <property type="entry name" value="HDc"/>
    <property type="match status" value="1"/>
</dbReference>
<sequence length="191" mass="21830">MVLNKFLQDVKSIKTIDGAIDFLKSHFDFTKSVEKALDYSINSHKTQFRKSGEPYVVHPILVATVTAYYSNDEHMVISALLHDVVEDTETTIEEIEEEFGFDVACIVDGLTKIVEIREHELSHTNDDKKLLSSALTFRKMLIASIKDVRIMVVKLCDRIHNMLTLDALRPEKQKKISEETLVVYAPIAHRL</sequence>
<protein>
    <submittedName>
        <fullName evidence="2">Bifunctional (P)ppGpp synthase/hydrolase</fullName>
    </submittedName>
</protein>
<dbReference type="InterPro" id="IPR003607">
    <property type="entry name" value="HD/PDEase_dom"/>
</dbReference>
<dbReference type="PANTHER" id="PTHR21262:SF36">
    <property type="entry name" value="BIFUNCTIONAL (P)PPGPP SYNTHASE_HYDROLASE SPOT"/>
    <property type="match status" value="1"/>
</dbReference>
<organism evidence="2 3">
    <name type="scientific">Aduncisulcus paluster</name>
    <dbReference type="NCBI Taxonomy" id="2918883"/>
    <lineage>
        <taxon>Eukaryota</taxon>
        <taxon>Metamonada</taxon>
        <taxon>Carpediemonas-like organisms</taxon>
        <taxon>Aduncisulcus</taxon>
    </lineage>
</organism>
<dbReference type="SUPFAM" id="SSF109604">
    <property type="entry name" value="HD-domain/PDEase-like"/>
    <property type="match status" value="1"/>
</dbReference>
<dbReference type="Pfam" id="PF13328">
    <property type="entry name" value="HD_4"/>
    <property type="match status" value="1"/>
</dbReference>
<feature type="non-terminal residue" evidence="2">
    <location>
        <position position="191"/>
    </location>
</feature>
<evidence type="ECO:0000313" key="2">
    <source>
        <dbReference type="EMBL" id="GKT37259.1"/>
    </source>
</evidence>
<evidence type="ECO:0000313" key="3">
    <source>
        <dbReference type="Proteomes" id="UP001057375"/>
    </source>
</evidence>
<keyword evidence="3" id="KW-1185">Reference proteome</keyword>
<name>A0ABQ5L0D2_9EUKA</name>
<dbReference type="Proteomes" id="UP001057375">
    <property type="component" value="Unassembled WGS sequence"/>
</dbReference>
<proteinExistence type="predicted"/>
<feature type="domain" description="HD/PDEase" evidence="1">
    <location>
        <begin position="51"/>
        <end position="171"/>
    </location>
</feature>
<evidence type="ECO:0000259" key="1">
    <source>
        <dbReference type="SMART" id="SM00471"/>
    </source>
</evidence>